<evidence type="ECO:0000313" key="3">
    <source>
        <dbReference type="Proteomes" id="UP001472677"/>
    </source>
</evidence>
<name>A0ABR2F619_9ROSI</name>
<keyword evidence="1" id="KW-1133">Transmembrane helix</keyword>
<gene>
    <name evidence="2" type="ORF">V6N12_028519</name>
</gene>
<dbReference type="Proteomes" id="UP001472677">
    <property type="component" value="Unassembled WGS sequence"/>
</dbReference>
<keyword evidence="3" id="KW-1185">Reference proteome</keyword>
<proteinExistence type="predicted"/>
<feature type="transmembrane region" description="Helical" evidence="1">
    <location>
        <begin position="43"/>
        <end position="65"/>
    </location>
</feature>
<dbReference type="EMBL" id="JBBPBM010000008">
    <property type="protein sequence ID" value="KAK8572466.1"/>
    <property type="molecule type" value="Genomic_DNA"/>
</dbReference>
<keyword evidence="1" id="KW-0812">Transmembrane</keyword>
<protein>
    <submittedName>
        <fullName evidence="2">Uncharacterized protein</fullName>
    </submittedName>
</protein>
<evidence type="ECO:0000256" key="1">
    <source>
        <dbReference type="SAM" id="Phobius"/>
    </source>
</evidence>
<sequence length="106" mass="11906">MDHSRIEDQIYSSHGQLQHARVAITGLHLTACQMSIGGGASDYYLNNVSIGAFTAAACGFFCILFSRKWWACTRQIAKCCTMDNKHRCRNINPFREELISDAHLLP</sequence>
<keyword evidence="1" id="KW-0472">Membrane</keyword>
<reference evidence="2 3" key="1">
    <citation type="journal article" date="2024" name="G3 (Bethesda)">
        <title>Genome assembly of Hibiscus sabdariffa L. provides insights into metabolisms of medicinal natural products.</title>
        <authorList>
            <person name="Kim T."/>
        </authorList>
    </citation>
    <scope>NUCLEOTIDE SEQUENCE [LARGE SCALE GENOMIC DNA]</scope>
    <source>
        <strain evidence="2">TK-2024</strain>
        <tissue evidence="2">Old leaves</tissue>
    </source>
</reference>
<comment type="caution">
    <text evidence="2">The sequence shown here is derived from an EMBL/GenBank/DDBJ whole genome shotgun (WGS) entry which is preliminary data.</text>
</comment>
<evidence type="ECO:0000313" key="2">
    <source>
        <dbReference type="EMBL" id="KAK8572466.1"/>
    </source>
</evidence>
<organism evidence="2 3">
    <name type="scientific">Hibiscus sabdariffa</name>
    <name type="common">roselle</name>
    <dbReference type="NCBI Taxonomy" id="183260"/>
    <lineage>
        <taxon>Eukaryota</taxon>
        <taxon>Viridiplantae</taxon>
        <taxon>Streptophyta</taxon>
        <taxon>Embryophyta</taxon>
        <taxon>Tracheophyta</taxon>
        <taxon>Spermatophyta</taxon>
        <taxon>Magnoliopsida</taxon>
        <taxon>eudicotyledons</taxon>
        <taxon>Gunneridae</taxon>
        <taxon>Pentapetalae</taxon>
        <taxon>rosids</taxon>
        <taxon>malvids</taxon>
        <taxon>Malvales</taxon>
        <taxon>Malvaceae</taxon>
        <taxon>Malvoideae</taxon>
        <taxon>Hibiscus</taxon>
    </lineage>
</organism>
<accession>A0ABR2F619</accession>